<dbReference type="PANTHER" id="PTHR42893">
    <property type="entry name" value="PROTEIN DETOXIFICATION 44, CHLOROPLASTIC-RELATED"/>
    <property type="match status" value="1"/>
</dbReference>
<feature type="transmembrane region" description="Helical" evidence="6">
    <location>
        <begin position="79"/>
        <end position="97"/>
    </location>
</feature>
<evidence type="ECO:0000256" key="4">
    <source>
        <dbReference type="ARBA" id="ARBA00022989"/>
    </source>
</evidence>
<name>W7T9N7_9STRA</name>
<dbReference type="InterPro" id="IPR044644">
    <property type="entry name" value="DinF-like"/>
</dbReference>
<proteinExistence type="inferred from homology"/>
<dbReference type="Proteomes" id="UP000019335">
    <property type="component" value="Chromosome 18"/>
</dbReference>
<keyword evidence="5 6" id="KW-0472">Membrane</keyword>
<keyword evidence="4 6" id="KW-1133">Transmembrane helix</keyword>
<protein>
    <submittedName>
        <fullName evidence="7">Dna-damage-inducible protein</fullName>
    </submittedName>
</protein>
<comment type="similarity">
    <text evidence="2">Belongs to the multi antimicrobial extrusion (MATE) (TC 2.A.66.1) family.</text>
</comment>
<evidence type="ECO:0000313" key="7">
    <source>
        <dbReference type="EMBL" id="EWM23087.1"/>
    </source>
</evidence>
<comment type="caution">
    <text evidence="7">The sequence shown here is derived from an EMBL/GenBank/DDBJ whole genome shotgun (WGS) entry which is preliminary data.</text>
</comment>
<evidence type="ECO:0000256" key="6">
    <source>
        <dbReference type="SAM" id="Phobius"/>
    </source>
</evidence>
<reference evidence="7 8" key="1">
    <citation type="journal article" date="2014" name="Mol. Plant">
        <title>Chromosome Scale Genome Assembly and Transcriptome Profiling of Nannochloropsis gaditana in Nitrogen Depletion.</title>
        <authorList>
            <person name="Corteggiani Carpinelli E."/>
            <person name="Telatin A."/>
            <person name="Vitulo N."/>
            <person name="Forcato C."/>
            <person name="D'Angelo M."/>
            <person name="Schiavon R."/>
            <person name="Vezzi A."/>
            <person name="Giacometti G.M."/>
            <person name="Morosinotto T."/>
            <person name="Valle G."/>
        </authorList>
    </citation>
    <scope>NUCLEOTIDE SEQUENCE [LARGE SCALE GENOMIC DNA]</scope>
    <source>
        <strain evidence="7 8">B-31</strain>
    </source>
</reference>
<feature type="transmembrane region" description="Helical" evidence="6">
    <location>
        <begin position="178"/>
        <end position="201"/>
    </location>
</feature>
<keyword evidence="8" id="KW-1185">Reference proteome</keyword>
<evidence type="ECO:0000256" key="3">
    <source>
        <dbReference type="ARBA" id="ARBA00022692"/>
    </source>
</evidence>
<sequence length="235" mass="24137">MVGPGNSEVGGSILPRCSARRGSSHGGVSLSCSVSASSPWPPPSLPLTSLPPARPPQVMAARLHSLHNLPALQSLARRLVQAGLVIGTGLGAILLALRHALPPVFTTDPGVLGKMRALMVLIGLQLPLVAVTLIGESFLVGCGRFASLAGASTLASTACAVVLGAMQGGGRGWGQGGVVSIWLAIKGLFVLRLGCVAWLLYNPWTGVLRRKGGWEGEGEEGEGIVPISPRLLVIE</sequence>
<accession>W7T9N7</accession>
<evidence type="ECO:0000256" key="1">
    <source>
        <dbReference type="ARBA" id="ARBA00004141"/>
    </source>
</evidence>
<dbReference type="AlphaFoldDB" id="W7T9N7"/>
<gene>
    <name evidence="7" type="ORF">Naga_101070g3</name>
</gene>
<organism evidence="7 8">
    <name type="scientific">Nannochloropsis gaditana</name>
    <dbReference type="NCBI Taxonomy" id="72520"/>
    <lineage>
        <taxon>Eukaryota</taxon>
        <taxon>Sar</taxon>
        <taxon>Stramenopiles</taxon>
        <taxon>Ochrophyta</taxon>
        <taxon>Eustigmatophyceae</taxon>
        <taxon>Eustigmatales</taxon>
        <taxon>Monodopsidaceae</taxon>
        <taxon>Nannochloropsis</taxon>
    </lineage>
</organism>
<dbReference type="EMBL" id="AZIL01001842">
    <property type="protein sequence ID" value="EWM23087.1"/>
    <property type="molecule type" value="Genomic_DNA"/>
</dbReference>
<comment type="subcellular location">
    <subcellularLocation>
        <location evidence="1">Membrane</location>
        <topology evidence="1">Multi-pass membrane protein</topology>
    </subcellularLocation>
</comment>
<feature type="transmembrane region" description="Helical" evidence="6">
    <location>
        <begin position="117"/>
        <end position="138"/>
    </location>
</feature>
<dbReference type="PANTHER" id="PTHR42893:SF46">
    <property type="entry name" value="PROTEIN DETOXIFICATION 44, CHLOROPLASTIC"/>
    <property type="match status" value="1"/>
</dbReference>
<evidence type="ECO:0000256" key="5">
    <source>
        <dbReference type="ARBA" id="ARBA00023136"/>
    </source>
</evidence>
<evidence type="ECO:0000313" key="8">
    <source>
        <dbReference type="Proteomes" id="UP000019335"/>
    </source>
</evidence>
<dbReference type="GO" id="GO:0016020">
    <property type="term" value="C:membrane"/>
    <property type="evidence" value="ECO:0007669"/>
    <property type="project" value="UniProtKB-SubCell"/>
</dbReference>
<feature type="transmembrane region" description="Helical" evidence="6">
    <location>
        <begin position="145"/>
        <end position="166"/>
    </location>
</feature>
<keyword evidence="3 6" id="KW-0812">Transmembrane</keyword>
<evidence type="ECO:0000256" key="2">
    <source>
        <dbReference type="ARBA" id="ARBA00010199"/>
    </source>
</evidence>